<dbReference type="GO" id="GO:0005886">
    <property type="term" value="C:plasma membrane"/>
    <property type="evidence" value="ECO:0007669"/>
    <property type="project" value="UniProtKB-SubCell"/>
</dbReference>
<keyword evidence="4 10" id="KW-0812">Transmembrane</keyword>
<dbReference type="EC" id="2.3.1.275" evidence="10"/>
<comment type="function">
    <text evidence="10">Catalyzes the transfer of an acyl group from acyl-phosphate (acyl-PO(4)) to glycerol-3-phosphate (G3P) to form lysophosphatidic acid (LPA). This enzyme utilizes acyl-phosphate as fatty acyl donor, but not acyl-CoA or acyl-ACP.</text>
</comment>
<evidence type="ECO:0000256" key="5">
    <source>
        <dbReference type="ARBA" id="ARBA00022989"/>
    </source>
</evidence>
<dbReference type="AlphaFoldDB" id="A0A7M2RKV0"/>
<dbReference type="Proteomes" id="UP000593601">
    <property type="component" value="Chromosome"/>
</dbReference>
<feature type="transmembrane region" description="Helical" evidence="10">
    <location>
        <begin position="82"/>
        <end position="102"/>
    </location>
</feature>
<feature type="transmembrane region" description="Helical" evidence="10">
    <location>
        <begin position="108"/>
        <end position="132"/>
    </location>
</feature>
<dbReference type="Pfam" id="PF02660">
    <property type="entry name" value="G3P_acyltransf"/>
    <property type="match status" value="1"/>
</dbReference>
<evidence type="ECO:0000313" key="12">
    <source>
        <dbReference type="Proteomes" id="UP000593601"/>
    </source>
</evidence>
<feature type="transmembrane region" description="Helical" evidence="10">
    <location>
        <begin position="163"/>
        <end position="179"/>
    </location>
</feature>
<reference evidence="11 12" key="1">
    <citation type="submission" date="2020-10" db="EMBL/GenBank/DDBJ databases">
        <title>Blautia liquoris sp.nov., isolated from the mud in a fermentation cellar used for the production of Chinese strong-flavoured liquor.</title>
        <authorList>
            <person name="Lu L."/>
        </authorList>
    </citation>
    <scope>NUCLEOTIDE SEQUENCE [LARGE SCALE GENOMIC DNA]</scope>
    <source>
        <strain evidence="11 12">LZLJ-3</strain>
    </source>
</reference>
<dbReference type="InterPro" id="IPR003811">
    <property type="entry name" value="G3P_acylTferase_PlsY"/>
</dbReference>
<gene>
    <name evidence="10" type="primary">plsY</name>
    <name evidence="11" type="ORF">INP51_03140</name>
</gene>
<keyword evidence="5 10" id="KW-1133">Transmembrane helix</keyword>
<dbReference type="HAMAP" id="MF_01043">
    <property type="entry name" value="PlsY"/>
    <property type="match status" value="1"/>
</dbReference>
<dbReference type="GO" id="GO:0043772">
    <property type="term" value="F:acyl-phosphate glycerol-3-phosphate acyltransferase activity"/>
    <property type="evidence" value="ECO:0007669"/>
    <property type="project" value="UniProtKB-UniRule"/>
</dbReference>
<evidence type="ECO:0000256" key="1">
    <source>
        <dbReference type="ARBA" id="ARBA00022475"/>
    </source>
</evidence>
<dbReference type="SMART" id="SM01207">
    <property type="entry name" value="G3P_acyltransf"/>
    <property type="match status" value="1"/>
</dbReference>
<proteinExistence type="inferred from homology"/>
<feature type="transmembrane region" description="Helical" evidence="10">
    <location>
        <begin position="139"/>
        <end position="157"/>
    </location>
</feature>
<sequence length="203" mass="21846">MIRIICLLIGYGFGNFLTAELVVQNKLGKHPEEIGSGNPGMANVTGQLGILPGLMVLVGDIGKTIIACVLCGVFLSLPHRLSILYAGLGVLIGHNFPFWKHFKGGKGVAVTCILLVLYSPGYGFLACIIGGILVLLTKYLPIGAITIPIVFLVPAFFRYGSEAGILAMIITILMLYKHYPSLVSIWRGTCPKVNLIGKLTKYK</sequence>
<evidence type="ECO:0000313" key="11">
    <source>
        <dbReference type="EMBL" id="QOV19972.1"/>
    </source>
</evidence>
<dbReference type="PANTHER" id="PTHR30309:SF0">
    <property type="entry name" value="GLYCEROL-3-PHOSPHATE ACYLTRANSFERASE-RELATED"/>
    <property type="match status" value="1"/>
</dbReference>
<comment type="subcellular location">
    <subcellularLocation>
        <location evidence="10">Cell membrane</location>
        <topology evidence="10">Multi-pass membrane protein</topology>
    </subcellularLocation>
</comment>
<protein>
    <recommendedName>
        <fullName evidence="10">Glycerol-3-phosphate acyltransferase</fullName>
    </recommendedName>
    <alternativeName>
        <fullName evidence="10">Acyl-PO4 G3P acyltransferase</fullName>
    </alternativeName>
    <alternativeName>
        <fullName evidence="10">Acyl-phosphate--glycerol-3-phosphate acyltransferase</fullName>
    </alternativeName>
    <alternativeName>
        <fullName evidence="10">G3P acyltransferase</fullName>
        <shortName evidence="10">GPAT</shortName>
        <ecNumber evidence="10">2.3.1.275</ecNumber>
    </alternativeName>
    <alternativeName>
        <fullName evidence="10">Lysophosphatidic acid synthase</fullName>
        <shortName evidence="10">LPA synthase</shortName>
    </alternativeName>
</protein>
<organism evidence="11 12">
    <name type="scientific">Blautia liquoris</name>
    <dbReference type="NCBI Taxonomy" id="2779518"/>
    <lineage>
        <taxon>Bacteria</taxon>
        <taxon>Bacillati</taxon>
        <taxon>Bacillota</taxon>
        <taxon>Clostridia</taxon>
        <taxon>Lachnospirales</taxon>
        <taxon>Lachnospiraceae</taxon>
        <taxon>Blautia</taxon>
    </lineage>
</organism>
<accession>A0A7M2RKV0</accession>
<keyword evidence="8 10" id="KW-0594">Phospholipid biosynthesis</keyword>
<name>A0A7M2RKV0_9FIRM</name>
<dbReference type="GO" id="GO:0008654">
    <property type="term" value="P:phospholipid biosynthetic process"/>
    <property type="evidence" value="ECO:0007669"/>
    <property type="project" value="UniProtKB-UniRule"/>
</dbReference>
<feature type="transmembrane region" description="Helical" evidence="10">
    <location>
        <begin position="50"/>
        <end position="75"/>
    </location>
</feature>
<dbReference type="PANTHER" id="PTHR30309">
    <property type="entry name" value="INNER MEMBRANE PROTEIN YGIH"/>
    <property type="match status" value="1"/>
</dbReference>
<keyword evidence="9 10" id="KW-1208">Phospholipid metabolism</keyword>
<evidence type="ECO:0000256" key="6">
    <source>
        <dbReference type="ARBA" id="ARBA00023098"/>
    </source>
</evidence>
<comment type="subunit">
    <text evidence="10">Probably interacts with PlsX.</text>
</comment>
<comment type="similarity">
    <text evidence="10">Belongs to the PlsY family.</text>
</comment>
<keyword evidence="11" id="KW-0012">Acyltransferase</keyword>
<keyword evidence="7 10" id="KW-0472">Membrane</keyword>
<dbReference type="KEGG" id="bliq:INP51_03140"/>
<keyword evidence="3 10" id="KW-0808">Transferase</keyword>
<evidence type="ECO:0000256" key="7">
    <source>
        <dbReference type="ARBA" id="ARBA00023136"/>
    </source>
</evidence>
<evidence type="ECO:0000256" key="8">
    <source>
        <dbReference type="ARBA" id="ARBA00023209"/>
    </source>
</evidence>
<keyword evidence="2 10" id="KW-0444">Lipid biosynthesis</keyword>
<evidence type="ECO:0000256" key="2">
    <source>
        <dbReference type="ARBA" id="ARBA00022516"/>
    </source>
</evidence>
<evidence type="ECO:0000256" key="3">
    <source>
        <dbReference type="ARBA" id="ARBA00022679"/>
    </source>
</evidence>
<evidence type="ECO:0000256" key="9">
    <source>
        <dbReference type="ARBA" id="ARBA00023264"/>
    </source>
</evidence>
<dbReference type="RefSeq" id="WP_193736292.1">
    <property type="nucleotide sequence ID" value="NZ_CP063304.1"/>
</dbReference>
<comment type="catalytic activity">
    <reaction evidence="10">
        <text>an acyl phosphate + sn-glycerol 3-phosphate = a 1-acyl-sn-glycero-3-phosphate + phosphate</text>
        <dbReference type="Rhea" id="RHEA:34075"/>
        <dbReference type="ChEBI" id="CHEBI:43474"/>
        <dbReference type="ChEBI" id="CHEBI:57597"/>
        <dbReference type="ChEBI" id="CHEBI:57970"/>
        <dbReference type="ChEBI" id="CHEBI:59918"/>
        <dbReference type="EC" id="2.3.1.275"/>
    </reaction>
</comment>
<comment type="pathway">
    <text evidence="10">Lipid metabolism; phospholipid metabolism.</text>
</comment>
<dbReference type="UniPathway" id="UPA00085"/>
<evidence type="ECO:0000256" key="10">
    <source>
        <dbReference type="HAMAP-Rule" id="MF_01043"/>
    </source>
</evidence>
<keyword evidence="6 10" id="KW-0443">Lipid metabolism</keyword>
<evidence type="ECO:0000256" key="4">
    <source>
        <dbReference type="ARBA" id="ARBA00022692"/>
    </source>
</evidence>
<dbReference type="EMBL" id="CP063304">
    <property type="protein sequence ID" value="QOV19972.1"/>
    <property type="molecule type" value="Genomic_DNA"/>
</dbReference>
<keyword evidence="1 10" id="KW-1003">Cell membrane</keyword>
<keyword evidence="12" id="KW-1185">Reference proteome</keyword>